<gene>
    <name evidence="1" type="ORF">F383_39386</name>
</gene>
<dbReference type="Proteomes" id="UP000032142">
    <property type="component" value="Unassembled WGS sequence"/>
</dbReference>
<evidence type="ECO:0000313" key="1">
    <source>
        <dbReference type="EMBL" id="KHG02498.1"/>
    </source>
</evidence>
<proteinExistence type="predicted"/>
<name>A0A0B0MK18_GOSAR</name>
<evidence type="ECO:0000313" key="2">
    <source>
        <dbReference type="Proteomes" id="UP000032142"/>
    </source>
</evidence>
<dbReference type="AlphaFoldDB" id="A0A0B0MK18"/>
<dbReference type="EMBL" id="JRRC01270712">
    <property type="protein sequence ID" value="KHG02498.1"/>
    <property type="molecule type" value="Genomic_DNA"/>
</dbReference>
<organism evidence="1 2">
    <name type="scientific">Gossypium arboreum</name>
    <name type="common">Tree cotton</name>
    <name type="synonym">Gossypium nanking</name>
    <dbReference type="NCBI Taxonomy" id="29729"/>
    <lineage>
        <taxon>Eukaryota</taxon>
        <taxon>Viridiplantae</taxon>
        <taxon>Streptophyta</taxon>
        <taxon>Embryophyta</taxon>
        <taxon>Tracheophyta</taxon>
        <taxon>Spermatophyta</taxon>
        <taxon>Magnoliopsida</taxon>
        <taxon>eudicotyledons</taxon>
        <taxon>Gunneridae</taxon>
        <taxon>Pentapetalae</taxon>
        <taxon>rosids</taxon>
        <taxon>malvids</taxon>
        <taxon>Malvales</taxon>
        <taxon>Malvaceae</taxon>
        <taxon>Malvoideae</taxon>
        <taxon>Gossypium</taxon>
    </lineage>
</organism>
<protein>
    <submittedName>
        <fullName evidence="1">Uncharacterized protein</fullName>
    </submittedName>
</protein>
<keyword evidence="2" id="KW-1185">Reference proteome</keyword>
<comment type="caution">
    <text evidence="1">The sequence shown here is derived from an EMBL/GenBank/DDBJ whole genome shotgun (WGS) entry which is preliminary data.</text>
</comment>
<sequence>MPSGHSPDIATRTNAFGS</sequence>
<reference evidence="2" key="1">
    <citation type="submission" date="2014-09" db="EMBL/GenBank/DDBJ databases">
        <authorList>
            <person name="Mudge J."/>
            <person name="Ramaraj T."/>
            <person name="Lindquist I.E."/>
            <person name="Bharti A.K."/>
            <person name="Sundararajan A."/>
            <person name="Cameron C.T."/>
            <person name="Woodward J.E."/>
            <person name="May G.D."/>
            <person name="Brubaker C."/>
            <person name="Broadhvest J."/>
            <person name="Wilkins T.A."/>
        </authorList>
    </citation>
    <scope>NUCLEOTIDE SEQUENCE</scope>
    <source>
        <strain evidence="2">cv. AKA8401</strain>
    </source>
</reference>
<accession>A0A0B0MK18</accession>